<dbReference type="Pfam" id="PF13240">
    <property type="entry name" value="Zn_Ribbon_1"/>
    <property type="match status" value="1"/>
</dbReference>
<feature type="domain" description="Zinc-ribbon" evidence="2">
    <location>
        <begin position="47"/>
        <end position="67"/>
    </location>
</feature>
<dbReference type="InterPro" id="IPR026870">
    <property type="entry name" value="Zinc_ribbon_dom"/>
</dbReference>
<evidence type="ECO:0000313" key="4">
    <source>
        <dbReference type="Proteomes" id="UP000232133"/>
    </source>
</evidence>
<protein>
    <submittedName>
        <fullName evidence="3">Zinc ribbon domain-containing protein</fullName>
    </submittedName>
</protein>
<keyword evidence="1" id="KW-1133">Transmembrane helix</keyword>
<dbReference type="RefSeq" id="WP_100815442.1">
    <property type="nucleotide sequence ID" value="NZ_AP025586.1"/>
</dbReference>
<keyword evidence="1" id="KW-0472">Membrane</keyword>
<sequence>MVKCQVCGEEIGNAIFCENCGSKIPSQKKNKKEKVINNNNEKQEKKFCANCGSEMASEDKFCSNCGTHELKATNQVGNNLVATFNPGTAFLISIYTTGAGHIYLGLFKRGISFLISQIVLVVLVAIFTLLLGYLWYMLAVIVLLLGILACLTLHIYSIYDSYKSIKKITNGESVEDIMFFNKFM</sequence>
<evidence type="ECO:0000256" key="1">
    <source>
        <dbReference type="SAM" id="Phobius"/>
    </source>
</evidence>
<dbReference type="Proteomes" id="UP000232133">
    <property type="component" value="Chromosome"/>
</dbReference>
<organism evidence="3 4">
    <name type="scientific">Methanobrevibacter smithii</name>
    <dbReference type="NCBI Taxonomy" id="2173"/>
    <lineage>
        <taxon>Archaea</taxon>
        <taxon>Methanobacteriati</taxon>
        <taxon>Methanobacteriota</taxon>
        <taxon>Methanomada group</taxon>
        <taxon>Methanobacteria</taxon>
        <taxon>Methanobacteriales</taxon>
        <taxon>Methanobacteriaceae</taxon>
        <taxon>Methanobrevibacter</taxon>
    </lineage>
</organism>
<gene>
    <name evidence="3" type="ORF">BK798_04220</name>
</gene>
<name>A0A2H4U6E6_METSM</name>
<proteinExistence type="predicted"/>
<feature type="transmembrane region" description="Helical" evidence="1">
    <location>
        <begin position="111"/>
        <end position="130"/>
    </location>
</feature>
<accession>A0A2H4U6E6</accession>
<feature type="transmembrane region" description="Helical" evidence="1">
    <location>
        <begin position="136"/>
        <end position="159"/>
    </location>
</feature>
<evidence type="ECO:0000259" key="2">
    <source>
        <dbReference type="Pfam" id="PF13240"/>
    </source>
</evidence>
<dbReference type="EMBL" id="CP017803">
    <property type="protein sequence ID" value="ATZ59678.1"/>
    <property type="molecule type" value="Genomic_DNA"/>
</dbReference>
<keyword evidence="1" id="KW-0812">Transmembrane</keyword>
<dbReference type="GeneID" id="71695267"/>
<dbReference type="AlphaFoldDB" id="A0A2H4U6E6"/>
<evidence type="ECO:0000313" key="3">
    <source>
        <dbReference type="EMBL" id="ATZ59678.1"/>
    </source>
</evidence>
<reference evidence="3 4" key="1">
    <citation type="submission" date="2016-10" db="EMBL/GenBank/DDBJ databases">
        <authorList>
            <person name="Varghese N."/>
        </authorList>
    </citation>
    <scope>NUCLEOTIDE SEQUENCE [LARGE SCALE GENOMIC DNA]</scope>
    <source>
        <strain evidence="3 4">KB11</strain>
    </source>
</reference>